<evidence type="ECO:0000313" key="2">
    <source>
        <dbReference type="Proteomes" id="UP000265520"/>
    </source>
</evidence>
<reference evidence="1 2" key="1">
    <citation type="journal article" date="2018" name="Front. Plant Sci.">
        <title>Red Clover (Trifolium pratense) and Zigzag Clover (T. medium) - A Picture of Genomic Similarities and Differences.</title>
        <authorList>
            <person name="Dluhosova J."/>
            <person name="Istvanek J."/>
            <person name="Nedelnik J."/>
            <person name="Repkova J."/>
        </authorList>
    </citation>
    <scope>NUCLEOTIDE SEQUENCE [LARGE SCALE GENOMIC DNA]</scope>
    <source>
        <strain evidence="2">cv. 10/8</strain>
        <tissue evidence="1">Leaf</tissue>
    </source>
</reference>
<accession>A0A392W7B0</accession>
<name>A0A392W7B0_9FABA</name>
<keyword evidence="2" id="KW-1185">Reference proteome</keyword>
<comment type="caution">
    <text evidence="1">The sequence shown here is derived from an EMBL/GenBank/DDBJ whole genome shotgun (WGS) entry which is preliminary data.</text>
</comment>
<proteinExistence type="predicted"/>
<dbReference type="Proteomes" id="UP000265520">
    <property type="component" value="Unassembled WGS sequence"/>
</dbReference>
<evidence type="ECO:0000313" key="1">
    <source>
        <dbReference type="EMBL" id="MCI94590.1"/>
    </source>
</evidence>
<organism evidence="1 2">
    <name type="scientific">Trifolium medium</name>
    <dbReference type="NCBI Taxonomy" id="97028"/>
    <lineage>
        <taxon>Eukaryota</taxon>
        <taxon>Viridiplantae</taxon>
        <taxon>Streptophyta</taxon>
        <taxon>Embryophyta</taxon>
        <taxon>Tracheophyta</taxon>
        <taxon>Spermatophyta</taxon>
        <taxon>Magnoliopsida</taxon>
        <taxon>eudicotyledons</taxon>
        <taxon>Gunneridae</taxon>
        <taxon>Pentapetalae</taxon>
        <taxon>rosids</taxon>
        <taxon>fabids</taxon>
        <taxon>Fabales</taxon>
        <taxon>Fabaceae</taxon>
        <taxon>Papilionoideae</taxon>
        <taxon>50 kb inversion clade</taxon>
        <taxon>NPAAA clade</taxon>
        <taxon>Hologalegina</taxon>
        <taxon>IRL clade</taxon>
        <taxon>Trifolieae</taxon>
        <taxon>Trifolium</taxon>
    </lineage>
</organism>
<protein>
    <submittedName>
        <fullName evidence="1">Uncharacterized protein</fullName>
    </submittedName>
</protein>
<sequence>MATQGQKVA</sequence>
<dbReference type="EMBL" id="LXQA011360700">
    <property type="protein sequence ID" value="MCI94590.1"/>
    <property type="molecule type" value="Genomic_DNA"/>
</dbReference>
<feature type="non-terminal residue" evidence="1">
    <location>
        <position position="9"/>
    </location>
</feature>